<accession>A0ABR3EU55</accession>
<comment type="caution">
    <text evidence="1">The sequence shown here is derived from an EMBL/GenBank/DDBJ whole genome shotgun (WGS) entry which is preliminary data.</text>
</comment>
<proteinExistence type="predicted"/>
<dbReference type="InterPro" id="IPR059179">
    <property type="entry name" value="MLKL-like_MCAfunc"/>
</dbReference>
<name>A0ABR3EU55_9AGAR</name>
<sequence>MTGQKGCEGFYDVVGNIIKHLKLQPTEDPTRSAKKAHKRRMAELKETLKHKYKQASQVGVSSSRGWMKYQITPSGQVEISSLKLEDALVVVGNIVKTIGEAPGLASLKVAGSLLGQIGDLVNSTIQTNKAECTSTLNHVASILGDLAWKMQRSARKPTEDMKDNIGALERTLVHVHDYVLELQQEKGWRRAARFVFAHKTQEELASLRKELERTQLTFVTSSMVTVRLELPAQSSNPVKNETQSAIVVSVTSGFFYHSDHGAV</sequence>
<evidence type="ECO:0000313" key="2">
    <source>
        <dbReference type="Proteomes" id="UP001465976"/>
    </source>
</evidence>
<dbReference type="EMBL" id="JBAHYK010001899">
    <property type="protein sequence ID" value="KAL0566434.1"/>
    <property type="molecule type" value="Genomic_DNA"/>
</dbReference>
<evidence type="ECO:0000313" key="1">
    <source>
        <dbReference type="EMBL" id="KAL0566434.1"/>
    </source>
</evidence>
<keyword evidence="2" id="KW-1185">Reference proteome</keyword>
<organism evidence="1 2">
    <name type="scientific">Marasmius crinis-equi</name>
    <dbReference type="NCBI Taxonomy" id="585013"/>
    <lineage>
        <taxon>Eukaryota</taxon>
        <taxon>Fungi</taxon>
        <taxon>Dikarya</taxon>
        <taxon>Basidiomycota</taxon>
        <taxon>Agaricomycotina</taxon>
        <taxon>Agaricomycetes</taxon>
        <taxon>Agaricomycetidae</taxon>
        <taxon>Agaricales</taxon>
        <taxon>Marasmiineae</taxon>
        <taxon>Marasmiaceae</taxon>
        <taxon>Marasmius</taxon>
    </lineage>
</organism>
<dbReference type="Proteomes" id="UP001465976">
    <property type="component" value="Unassembled WGS sequence"/>
</dbReference>
<gene>
    <name evidence="1" type="ORF">V5O48_015575</name>
</gene>
<dbReference type="CDD" id="cd21037">
    <property type="entry name" value="MLKL_NTD"/>
    <property type="match status" value="1"/>
</dbReference>
<protein>
    <submittedName>
        <fullName evidence="1">Uncharacterized protein</fullName>
    </submittedName>
</protein>
<reference evidence="1 2" key="1">
    <citation type="submission" date="2024-02" db="EMBL/GenBank/DDBJ databases">
        <title>A draft genome for the cacao thread blight pathogen Marasmius crinis-equi.</title>
        <authorList>
            <person name="Cohen S.P."/>
            <person name="Baruah I.K."/>
            <person name="Amoako-Attah I."/>
            <person name="Bukari Y."/>
            <person name="Meinhardt L.W."/>
            <person name="Bailey B.A."/>
        </authorList>
    </citation>
    <scope>NUCLEOTIDE SEQUENCE [LARGE SCALE GENOMIC DNA]</scope>
    <source>
        <strain evidence="1 2">GH-76</strain>
    </source>
</reference>
<dbReference type="InterPro" id="IPR036537">
    <property type="entry name" value="Adaptor_Cbl_N_dom_sf"/>
</dbReference>
<dbReference type="Gene3D" id="1.20.930.20">
    <property type="entry name" value="Adaptor protein Cbl, N-terminal domain"/>
    <property type="match status" value="1"/>
</dbReference>